<dbReference type="SUPFAM" id="SSF52283">
    <property type="entry name" value="Formate/glycerate dehydrogenase catalytic domain-like"/>
    <property type="match status" value="1"/>
</dbReference>
<evidence type="ECO:0000259" key="3">
    <source>
        <dbReference type="SMART" id="SM01003"/>
    </source>
</evidence>
<dbReference type="InterPro" id="IPR007698">
    <property type="entry name" value="AlaDH/PNT_NAD(H)-bd"/>
</dbReference>
<dbReference type="SUPFAM" id="SSF51735">
    <property type="entry name" value="NAD(P)-binding Rossmann-fold domains"/>
    <property type="match status" value="1"/>
</dbReference>
<reference evidence="4 5" key="1">
    <citation type="submission" date="2019-02" db="EMBL/GenBank/DDBJ databases">
        <title>Genomic Encyclopedia of Type Strains, Phase IV (KMG-IV): sequencing the most valuable type-strain genomes for metagenomic binning, comparative biology and taxonomic classification.</title>
        <authorList>
            <person name="Goeker M."/>
        </authorList>
    </citation>
    <scope>NUCLEOTIDE SEQUENCE [LARGE SCALE GENOMIC DNA]</scope>
    <source>
        <strain evidence="4 5">DSM 28825</strain>
    </source>
</reference>
<keyword evidence="1" id="KW-0560">Oxidoreductase</keyword>
<organism evidence="4 5">
    <name type="scientific">Ancylomarina subtilis</name>
    <dbReference type="NCBI Taxonomy" id="1639035"/>
    <lineage>
        <taxon>Bacteria</taxon>
        <taxon>Pseudomonadati</taxon>
        <taxon>Bacteroidota</taxon>
        <taxon>Bacteroidia</taxon>
        <taxon>Marinilabiliales</taxon>
        <taxon>Marinifilaceae</taxon>
        <taxon>Ancylomarina</taxon>
    </lineage>
</organism>
<dbReference type="GO" id="GO:0005886">
    <property type="term" value="C:plasma membrane"/>
    <property type="evidence" value="ECO:0007669"/>
    <property type="project" value="TreeGrafter"/>
</dbReference>
<protein>
    <submittedName>
        <fullName evidence="4">N5-(Carboxyethyl)ornithine synthase</fullName>
    </submittedName>
</protein>
<feature type="domain" description="Alanine dehydrogenase/pyridine nucleotide transhydrogenase NAD(H)-binding" evidence="2">
    <location>
        <begin position="140"/>
        <end position="259"/>
    </location>
</feature>
<evidence type="ECO:0000313" key="5">
    <source>
        <dbReference type="Proteomes" id="UP000293562"/>
    </source>
</evidence>
<dbReference type="Gene3D" id="3.40.50.720">
    <property type="entry name" value="NAD(P)-binding Rossmann-like Domain"/>
    <property type="match status" value="2"/>
</dbReference>
<feature type="domain" description="Alanine dehydrogenase/pyridine nucleotide transhydrogenase N-terminal" evidence="3">
    <location>
        <begin position="5"/>
        <end position="132"/>
    </location>
</feature>
<dbReference type="Pfam" id="PF05222">
    <property type="entry name" value="AlaDh_PNT_N"/>
    <property type="match status" value="1"/>
</dbReference>
<dbReference type="PANTHER" id="PTHR42795:SF1">
    <property type="entry name" value="ALANINE DEHYDROGENASE"/>
    <property type="match status" value="1"/>
</dbReference>
<dbReference type="InterPro" id="IPR046951">
    <property type="entry name" value="CEOS"/>
</dbReference>
<keyword evidence="5" id="KW-1185">Reference proteome</keyword>
<dbReference type="InterPro" id="IPR036291">
    <property type="entry name" value="NAD(P)-bd_dom_sf"/>
</dbReference>
<dbReference type="EMBL" id="SHKN01000001">
    <property type="protein sequence ID" value="RZT96488.1"/>
    <property type="molecule type" value="Genomic_DNA"/>
</dbReference>
<evidence type="ECO:0000256" key="1">
    <source>
        <dbReference type="ARBA" id="ARBA00023002"/>
    </source>
</evidence>
<accession>A0A4Q7VKD7</accession>
<dbReference type="OrthoDB" id="9804592at2"/>
<name>A0A4Q7VKD7_9BACT</name>
<dbReference type="Proteomes" id="UP000293562">
    <property type="component" value="Unassembled WGS sequence"/>
</dbReference>
<dbReference type="AlphaFoldDB" id="A0A4Q7VKD7"/>
<proteinExistence type="predicted"/>
<dbReference type="PANTHER" id="PTHR42795">
    <property type="entry name" value="ALANINE DEHYDROGENASE"/>
    <property type="match status" value="1"/>
</dbReference>
<dbReference type="GO" id="GO:0006524">
    <property type="term" value="P:alanine catabolic process"/>
    <property type="evidence" value="ECO:0007669"/>
    <property type="project" value="TreeGrafter"/>
</dbReference>
<evidence type="ECO:0000313" key="4">
    <source>
        <dbReference type="EMBL" id="RZT96488.1"/>
    </source>
</evidence>
<dbReference type="GO" id="GO:0047126">
    <property type="term" value="F:N5-(carboxyethyl)ornithine synthase activity"/>
    <property type="evidence" value="ECO:0007669"/>
    <property type="project" value="InterPro"/>
</dbReference>
<evidence type="ECO:0000259" key="2">
    <source>
        <dbReference type="SMART" id="SM01002"/>
    </source>
</evidence>
<dbReference type="SMART" id="SM01002">
    <property type="entry name" value="AlaDh_PNT_C"/>
    <property type="match status" value="1"/>
</dbReference>
<dbReference type="CDD" id="cd12181">
    <property type="entry name" value="ceo_syn"/>
    <property type="match status" value="1"/>
</dbReference>
<dbReference type="Pfam" id="PF01262">
    <property type="entry name" value="AlaDh_PNT_C"/>
    <property type="match status" value="1"/>
</dbReference>
<dbReference type="RefSeq" id="WP_130306358.1">
    <property type="nucleotide sequence ID" value="NZ_SHKN01000001.1"/>
</dbReference>
<comment type="caution">
    <text evidence="4">The sequence shown here is derived from an EMBL/GenBank/DDBJ whole genome shotgun (WGS) entry which is preliminary data.</text>
</comment>
<dbReference type="SMART" id="SM01003">
    <property type="entry name" value="AlaDh_PNT_N"/>
    <property type="match status" value="1"/>
</dbReference>
<gene>
    <name evidence="4" type="ORF">EV201_1126</name>
</gene>
<sequence>MKTIGFPISVKENENRRALLPIHLSGVKYKNQIYIESGYGDVMGYTDDDYSSLGINVVSREEVLSKNIICDPKIGDAEYLKDLSCQTIFGWVHAVQNKEITDALVKNKLSAYAWEDMFEDGRHTFYKNNEIAGEAAIMHAYTLHGLFPYNTKVAVIGRGNIARGALKILTVLGADVTVYDRRTESLLRKEMSEYDVIVNGILWDTNRTDHIIYKSDLSIMKAGALIIDISCDAAGAIETSVPTTIENPIYVVEGVTHYAVDHTPSLFYKTISFYLSEIVSGYIDDIITDKPNEVLGNALIIEGGQIVDERINIFQNR</sequence>
<dbReference type="GO" id="GO:0000286">
    <property type="term" value="F:alanine dehydrogenase activity"/>
    <property type="evidence" value="ECO:0007669"/>
    <property type="project" value="TreeGrafter"/>
</dbReference>
<dbReference type="InterPro" id="IPR007886">
    <property type="entry name" value="AlaDH/PNT_N"/>
</dbReference>